<proteinExistence type="predicted"/>
<keyword evidence="1" id="KW-0732">Signal</keyword>
<dbReference type="AlphaFoldDB" id="A0A9X1VK69"/>
<keyword evidence="3" id="KW-1185">Reference proteome</keyword>
<dbReference type="PANTHER" id="PTHR35580">
    <property type="entry name" value="CELL SURFACE GLYCOPROTEIN (S-LAYER PROTEIN)-LIKE PROTEIN"/>
    <property type="match status" value="1"/>
</dbReference>
<gene>
    <name evidence="2" type="ORF">MON38_10760</name>
</gene>
<dbReference type="InterPro" id="IPR026444">
    <property type="entry name" value="Secre_tail"/>
</dbReference>
<dbReference type="InterPro" id="IPR052918">
    <property type="entry name" value="Motility_Chemotaxis_Reg"/>
</dbReference>
<organism evidence="2 3">
    <name type="scientific">Hymenobacter cyanobacteriorum</name>
    <dbReference type="NCBI Taxonomy" id="2926463"/>
    <lineage>
        <taxon>Bacteria</taxon>
        <taxon>Pseudomonadati</taxon>
        <taxon>Bacteroidota</taxon>
        <taxon>Cytophagia</taxon>
        <taxon>Cytophagales</taxon>
        <taxon>Hymenobacteraceae</taxon>
        <taxon>Hymenobacter</taxon>
    </lineage>
</organism>
<accession>A0A9X1VK69</accession>
<sequence>MKHFFAGMRGRLAATCLLLLALAGPAARAQAPAWQATVTTLGGYSYILTTAADDNGNVYLAGTFSGTLSLGALTLTSAGGDDVFVARWNSVRNAFAWAQRAGGTGYERATGIALNGTGVYVAGTFQSATISFGATTLANASATDDVFVAKLTDTGPAATFDWAQRVGGPGHEQAYALAAAGGNVYLAGAFDSATLGVGTTTLATAGDYDLFVAKLLDQGTTSQFAWAVRAGGTGADAPAALAVADEKVYVVGAFRGAAASFGPHTLYNTGAESLLVAKLVDTGSTGDFAWAQQAGPANEGQATAVAVRGSSVYVAGDFQGAAATFGGTSLASLGNKDVFVAKLTDAGATASFAWAQRAGGTHDDRCFALAVSGPSLYLAGLYQSVAASFGATALANANQNTSGDAFVAKLTDAGAAGSFAWALRAGGPNEDAARGLAIAGTTVFVTGYLSAPATFGSQVIAGLPNDNAAFLTALTDPTLLATAAAHSGLSFSLFPNPTRAATTITLPAQPGTAAATLTLLDALGRTRRTATVPLPAAGLRHELDLSGLAPGIYALQVRAGRTVGTQRLVVE</sequence>
<feature type="signal peptide" evidence="1">
    <location>
        <begin position="1"/>
        <end position="29"/>
    </location>
</feature>
<name>A0A9X1VK69_9BACT</name>
<comment type="caution">
    <text evidence="2">The sequence shown here is derived from an EMBL/GenBank/DDBJ whole genome shotgun (WGS) entry which is preliminary data.</text>
</comment>
<dbReference type="PANTHER" id="PTHR35580:SF1">
    <property type="entry name" value="PHYTASE-LIKE DOMAIN-CONTAINING PROTEIN"/>
    <property type="match status" value="1"/>
</dbReference>
<reference evidence="2" key="1">
    <citation type="submission" date="2022-03" db="EMBL/GenBank/DDBJ databases">
        <title>Bacterial whole genome sequence for Hymenobacter sp. DH14.</title>
        <authorList>
            <person name="Le V."/>
        </authorList>
    </citation>
    <scope>NUCLEOTIDE SEQUENCE</scope>
    <source>
        <strain evidence="2">DH14</strain>
    </source>
</reference>
<feature type="chain" id="PRO_5040749835" evidence="1">
    <location>
        <begin position="30"/>
        <end position="571"/>
    </location>
</feature>
<evidence type="ECO:0000313" key="3">
    <source>
        <dbReference type="Proteomes" id="UP001139193"/>
    </source>
</evidence>
<dbReference type="Proteomes" id="UP001139193">
    <property type="component" value="Unassembled WGS sequence"/>
</dbReference>
<dbReference type="NCBIfam" id="TIGR04183">
    <property type="entry name" value="Por_Secre_tail"/>
    <property type="match status" value="1"/>
</dbReference>
<protein>
    <submittedName>
        <fullName evidence="2">T9SS type A sorting domain-containing protein</fullName>
    </submittedName>
</protein>
<dbReference type="RefSeq" id="WP_241936174.1">
    <property type="nucleotide sequence ID" value="NZ_JALBGC010000003.1"/>
</dbReference>
<dbReference type="EMBL" id="JALBGC010000003">
    <property type="protein sequence ID" value="MCI1187901.1"/>
    <property type="molecule type" value="Genomic_DNA"/>
</dbReference>
<evidence type="ECO:0000313" key="2">
    <source>
        <dbReference type="EMBL" id="MCI1187901.1"/>
    </source>
</evidence>
<evidence type="ECO:0000256" key="1">
    <source>
        <dbReference type="SAM" id="SignalP"/>
    </source>
</evidence>